<evidence type="ECO:0000313" key="2">
    <source>
        <dbReference type="EMBL" id="KAH9826897.1"/>
    </source>
</evidence>
<protein>
    <submittedName>
        <fullName evidence="2">Uncharacterized protein</fullName>
    </submittedName>
</protein>
<sequence length="64" mass="7429">MARMHSLQEMRAAALHDVKTDKVDGQRRIPKHQRMQDLHRGDLQPYQPYIENEAEYGRGLGGEV</sequence>
<comment type="caution">
    <text evidence="2">The sequence shown here is derived from an EMBL/GenBank/DDBJ whole genome shotgun (WGS) entry which is preliminary data.</text>
</comment>
<name>A0A9W7W1K2_9PEZI</name>
<dbReference type="AlphaFoldDB" id="A0A9W7W1K2"/>
<accession>A0A9W7W1K2</accession>
<proteinExistence type="predicted"/>
<feature type="compositionally biased region" description="Basic and acidic residues" evidence="1">
    <location>
        <begin position="14"/>
        <end position="27"/>
    </location>
</feature>
<evidence type="ECO:0000313" key="3">
    <source>
        <dbReference type="Proteomes" id="UP001138500"/>
    </source>
</evidence>
<feature type="region of interest" description="Disordered" evidence="1">
    <location>
        <begin position="1"/>
        <end position="64"/>
    </location>
</feature>
<evidence type="ECO:0000256" key="1">
    <source>
        <dbReference type="SAM" id="MobiDB-lite"/>
    </source>
</evidence>
<organism evidence="2 3">
    <name type="scientific">Teratosphaeria destructans</name>
    <dbReference type="NCBI Taxonomy" id="418781"/>
    <lineage>
        <taxon>Eukaryota</taxon>
        <taxon>Fungi</taxon>
        <taxon>Dikarya</taxon>
        <taxon>Ascomycota</taxon>
        <taxon>Pezizomycotina</taxon>
        <taxon>Dothideomycetes</taxon>
        <taxon>Dothideomycetidae</taxon>
        <taxon>Mycosphaerellales</taxon>
        <taxon>Teratosphaeriaceae</taxon>
        <taxon>Teratosphaeria</taxon>
    </lineage>
</organism>
<dbReference type="EMBL" id="RIBY02001945">
    <property type="protein sequence ID" value="KAH9826897.1"/>
    <property type="molecule type" value="Genomic_DNA"/>
</dbReference>
<reference evidence="2 3" key="2">
    <citation type="journal article" date="2021" name="Curr. Genet.">
        <title>Genetic response to nitrogen starvation in the aggressive Eucalyptus foliar pathogen Teratosphaeria destructans.</title>
        <authorList>
            <person name="Havenga M."/>
            <person name="Wingfield B.D."/>
            <person name="Wingfield M.J."/>
            <person name="Dreyer L.L."/>
            <person name="Roets F."/>
            <person name="Aylward J."/>
        </authorList>
    </citation>
    <scope>NUCLEOTIDE SEQUENCE [LARGE SCALE GENOMIC DNA]</scope>
    <source>
        <strain evidence="2">CMW44962</strain>
    </source>
</reference>
<reference evidence="2 3" key="1">
    <citation type="journal article" date="2018" name="IMA Fungus">
        <title>IMA Genome-F 10: Nine draft genome sequences of Claviceps purpurea s.lat., including C. arundinis, C. humidiphila, and C. cf. spartinae, pseudomolecules for the pitch canker pathogen Fusarium circinatum, draft genome of Davidsoniella eucalypti, Grosmannia galeiformis, Quambalaria eucalypti, and Teratosphaeria destructans.</title>
        <authorList>
            <person name="Wingfield B.D."/>
            <person name="Liu M."/>
            <person name="Nguyen H.D."/>
            <person name="Lane F.A."/>
            <person name="Morgan S.W."/>
            <person name="De Vos L."/>
            <person name="Wilken P.M."/>
            <person name="Duong T.A."/>
            <person name="Aylward J."/>
            <person name="Coetzee M.P."/>
            <person name="Dadej K."/>
            <person name="De Beer Z.W."/>
            <person name="Findlay W."/>
            <person name="Havenga M."/>
            <person name="Kolarik M."/>
            <person name="Menzies J.G."/>
            <person name="Naidoo K."/>
            <person name="Pochopski O."/>
            <person name="Shoukouhi P."/>
            <person name="Santana Q.C."/>
            <person name="Seifert K.A."/>
            <person name="Soal N."/>
            <person name="Steenkamp E.T."/>
            <person name="Tatham C.T."/>
            <person name="van der Nest M.A."/>
            <person name="Wingfield M.J."/>
        </authorList>
    </citation>
    <scope>NUCLEOTIDE SEQUENCE [LARGE SCALE GENOMIC DNA]</scope>
    <source>
        <strain evidence="2">CMW44962</strain>
    </source>
</reference>
<dbReference type="Proteomes" id="UP001138500">
    <property type="component" value="Unassembled WGS sequence"/>
</dbReference>
<keyword evidence="3" id="KW-1185">Reference proteome</keyword>
<gene>
    <name evidence="2" type="ORF">Tdes44962_MAKER03284</name>
</gene>